<proteinExistence type="predicted"/>
<dbReference type="EMBL" id="UINC01108868">
    <property type="protein sequence ID" value="SVC75288.1"/>
    <property type="molecule type" value="Genomic_DNA"/>
</dbReference>
<accession>A0A382PRM0</accession>
<gene>
    <name evidence="1" type="ORF">METZ01_LOCUS328142</name>
</gene>
<dbReference type="AlphaFoldDB" id="A0A382PRM0"/>
<protein>
    <submittedName>
        <fullName evidence="1">Uncharacterized protein</fullName>
    </submittedName>
</protein>
<reference evidence="1" key="1">
    <citation type="submission" date="2018-05" db="EMBL/GenBank/DDBJ databases">
        <authorList>
            <person name="Lanie J.A."/>
            <person name="Ng W.-L."/>
            <person name="Kazmierczak K.M."/>
            <person name="Andrzejewski T.M."/>
            <person name="Davidsen T.M."/>
            <person name="Wayne K.J."/>
            <person name="Tettelin H."/>
            <person name="Glass J.I."/>
            <person name="Rusch D."/>
            <person name="Podicherti R."/>
            <person name="Tsui H.-C.T."/>
            <person name="Winkler M.E."/>
        </authorList>
    </citation>
    <scope>NUCLEOTIDE SEQUENCE</scope>
</reference>
<evidence type="ECO:0000313" key="1">
    <source>
        <dbReference type="EMBL" id="SVC75288.1"/>
    </source>
</evidence>
<sequence length="56" mass="6321">MSLMQQSDKLMIIYLKPSGWAEVQVYQTMLSLAGLPEHTTGNVKAKPVLLFEEKIL</sequence>
<organism evidence="1">
    <name type="scientific">marine metagenome</name>
    <dbReference type="NCBI Taxonomy" id="408172"/>
    <lineage>
        <taxon>unclassified sequences</taxon>
        <taxon>metagenomes</taxon>
        <taxon>ecological metagenomes</taxon>
    </lineage>
</organism>
<name>A0A382PRM0_9ZZZZ</name>